<organism evidence="2 3">
    <name type="scientific">Kibdelosporangium philippinense</name>
    <dbReference type="NCBI Taxonomy" id="211113"/>
    <lineage>
        <taxon>Bacteria</taxon>
        <taxon>Bacillati</taxon>
        <taxon>Actinomycetota</taxon>
        <taxon>Actinomycetes</taxon>
        <taxon>Pseudonocardiales</taxon>
        <taxon>Pseudonocardiaceae</taxon>
        <taxon>Kibdelosporangium</taxon>
    </lineage>
</organism>
<feature type="signal peptide" evidence="1">
    <location>
        <begin position="1"/>
        <end position="30"/>
    </location>
</feature>
<evidence type="ECO:0000313" key="2">
    <source>
        <dbReference type="EMBL" id="MCE7006483.1"/>
    </source>
</evidence>
<proteinExistence type="predicted"/>
<name>A0ABS8ZJ43_9PSEU</name>
<evidence type="ECO:0000256" key="1">
    <source>
        <dbReference type="SAM" id="SignalP"/>
    </source>
</evidence>
<keyword evidence="1" id="KW-0732">Signal</keyword>
<reference evidence="2 3" key="1">
    <citation type="submission" date="2021-12" db="EMBL/GenBank/DDBJ databases">
        <title>Genome sequence of Kibdelosporangium philippinense ATCC 49844.</title>
        <authorList>
            <person name="Fedorov E.A."/>
            <person name="Omeragic M."/>
            <person name="Shalygina K.F."/>
            <person name="Maclea K.S."/>
        </authorList>
    </citation>
    <scope>NUCLEOTIDE SEQUENCE [LARGE SCALE GENOMIC DNA]</scope>
    <source>
        <strain evidence="2 3">ATCC 49844</strain>
    </source>
</reference>
<protein>
    <submittedName>
        <fullName evidence="2">Uncharacterized protein</fullName>
    </submittedName>
</protein>
<gene>
    <name evidence="2" type="ORF">LWC34_27175</name>
</gene>
<sequence>MIIKKLSARVLIGGMLAGAAVLAAAPLASAAQDIPSSAVSAMDGWVKAGEYPSFEICTAKGREWVRKNGALGFNCRWSDARSEWDLMVQVS</sequence>
<accession>A0ABS8ZJ43</accession>
<evidence type="ECO:0000313" key="3">
    <source>
        <dbReference type="Proteomes" id="UP001521150"/>
    </source>
</evidence>
<keyword evidence="3" id="KW-1185">Reference proteome</keyword>
<feature type="chain" id="PRO_5046269392" evidence="1">
    <location>
        <begin position="31"/>
        <end position="91"/>
    </location>
</feature>
<comment type="caution">
    <text evidence="2">The sequence shown here is derived from an EMBL/GenBank/DDBJ whole genome shotgun (WGS) entry which is preliminary data.</text>
</comment>
<dbReference type="EMBL" id="JAJVCN010000002">
    <property type="protein sequence ID" value="MCE7006483.1"/>
    <property type="molecule type" value="Genomic_DNA"/>
</dbReference>
<dbReference type="Proteomes" id="UP001521150">
    <property type="component" value="Unassembled WGS sequence"/>
</dbReference>
<dbReference type="RefSeq" id="WP_233727949.1">
    <property type="nucleotide sequence ID" value="NZ_JAJVCN010000002.1"/>
</dbReference>